<dbReference type="GO" id="GO:0000166">
    <property type="term" value="F:nucleotide binding"/>
    <property type="evidence" value="ECO:0007669"/>
    <property type="project" value="UniProtKB-KW"/>
</dbReference>
<evidence type="ECO:0000313" key="8">
    <source>
        <dbReference type="EMBL" id="PHU38083.1"/>
    </source>
</evidence>
<accession>A0A2G3E4T4</accession>
<evidence type="ECO:0000256" key="2">
    <source>
        <dbReference type="ARBA" id="ARBA00022723"/>
    </source>
</evidence>
<dbReference type="InterPro" id="IPR006675">
    <property type="entry name" value="HDIG_dom"/>
</dbReference>
<dbReference type="PANTHER" id="PTHR35795">
    <property type="entry name" value="SLR1885 PROTEIN"/>
    <property type="match status" value="1"/>
</dbReference>
<dbReference type="Proteomes" id="UP000224563">
    <property type="component" value="Unassembled WGS sequence"/>
</dbReference>
<dbReference type="InterPro" id="IPR003607">
    <property type="entry name" value="HD/PDEase_dom"/>
</dbReference>
<dbReference type="InterPro" id="IPR051094">
    <property type="entry name" value="Diverse_Catalytic_Enzymes"/>
</dbReference>
<sequence>MDLKDIQKKLKKELDKNRYEHTIGVMYTAANLAMAYEYDIQKAMTAGLLHDCAKCLSNEKQIALCEQNDVEISNIERNNPFLLHQKTGAILAEKDYEIRDPEILHAISVHTTGCANMNLLDKIIFVADYIEPGRDKASHLQELRCEAFHDINACIADILYDTLHYLNHKNSAIDPTTQLVYESYRQYEKERPWKHLN</sequence>
<dbReference type="RefSeq" id="WP_031545410.1">
    <property type="nucleotide sequence ID" value="NZ_JANSWH010000099.1"/>
</dbReference>
<evidence type="ECO:0000313" key="9">
    <source>
        <dbReference type="Proteomes" id="UP000224563"/>
    </source>
</evidence>
<comment type="catalytic activity">
    <reaction evidence="6">
        <text>P(1),P(4)-bis(5'-adenosyl) tetraphosphate + H2O = 2 ADP + 2 H(+)</text>
        <dbReference type="Rhea" id="RHEA:24252"/>
        <dbReference type="ChEBI" id="CHEBI:15377"/>
        <dbReference type="ChEBI" id="CHEBI:15378"/>
        <dbReference type="ChEBI" id="CHEBI:58141"/>
        <dbReference type="ChEBI" id="CHEBI:456216"/>
        <dbReference type="EC" id="3.6.1.41"/>
    </reaction>
</comment>
<dbReference type="SUPFAM" id="SSF109604">
    <property type="entry name" value="HD-domain/PDEase-like"/>
    <property type="match status" value="1"/>
</dbReference>
<keyword evidence="4" id="KW-0378">Hydrolase</keyword>
<comment type="caution">
    <text evidence="8">The sequence shown here is derived from an EMBL/GenBank/DDBJ whole genome shotgun (WGS) entry which is preliminary data.</text>
</comment>
<name>A0A2G3E4T4_9FIRM</name>
<keyword evidence="9" id="KW-1185">Reference proteome</keyword>
<reference evidence="8 9" key="2">
    <citation type="submission" date="2017-10" db="EMBL/GenBank/DDBJ databases">
        <authorList>
            <person name="Banno H."/>
            <person name="Chua N.-H."/>
        </authorList>
    </citation>
    <scope>NUCLEOTIDE SEQUENCE [LARGE SCALE GENOMIC DNA]</scope>
    <source>
        <strain evidence="8 9">JK623</strain>
    </source>
</reference>
<proteinExistence type="predicted"/>
<keyword evidence="2" id="KW-0479">Metal-binding</keyword>
<dbReference type="EC" id="3.6.1.41" evidence="1"/>
<evidence type="ECO:0000256" key="3">
    <source>
        <dbReference type="ARBA" id="ARBA00022741"/>
    </source>
</evidence>
<dbReference type="Pfam" id="PF01966">
    <property type="entry name" value="HD"/>
    <property type="match status" value="1"/>
</dbReference>
<dbReference type="SMART" id="SM00471">
    <property type="entry name" value="HDc"/>
    <property type="match status" value="1"/>
</dbReference>
<organism evidence="8 9">
    <name type="scientific">Agathobacter ruminis</name>
    <dbReference type="NCBI Taxonomy" id="1712665"/>
    <lineage>
        <taxon>Bacteria</taxon>
        <taxon>Bacillati</taxon>
        <taxon>Bacillota</taxon>
        <taxon>Clostridia</taxon>
        <taxon>Lachnospirales</taxon>
        <taxon>Lachnospiraceae</taxon>
        <taxon>Agathobacter</taxon>
    </lineage>
</organism>
<evidence type="ECO:0000256" key="1">
    <source>
        <dbReference type="ARBA" id="ARBA00012506"/>
    </source>
</evidence>
<dbReference type="InterPro" id="IPR005249">
    <property type="entry name" value="YqeK"/>
</dbReference>
<evidence type="ECO:0000256" key="4">
    <source>
        <dbReference type="ARBA" id="ARBA00022801"/>
    </source>
</evidence>
<keyword evidence="3" id="KW-0547">Nucleotide-binding</keyword>
<evidence type="ECO:0000256" key="6">
    <source>
        <dbReference type="ARBA" id="ARBA00049417"/>
    </source>
</evidence>
<dbReference type="PROSITE" id="PS51831">
    <property type="entry name" value="HD"/>
    <property type="match status" value="1"/>
</dbReference>
<gene>
    <name evidence="8" type="ORF">CSX02_04680</name>
</gene>
<dbReference type="EMBL" id="PDYG01000016">
    <property type="protein sequence ID" value="PHU38083.1"/>
    <property type="molecule type" value="Genomic_DNA"/>
</dbReference>
<evidence type="ECO:0000259" key="7">
    <source>
        <dbReference type="PROSITE" id="PS51831"/>
    </source>
</evidence>
<feature type="domain" description="HD" evidence="7">
    <location>
        <begin position="18"/>
        <end position="133"/>
    </location>
</feature>
<dbReference type="InterPro" id="IPR006674">
    <property type="entry name" value="HD_domain"/>
</dbReference>
<reference evidence="8 9" key="1">
    <citation type="submission" date="2017-10" db="EMBL/GenBank/DDBJ databases">
        <title>Resolving the taxonomy of Roseburia spp., Eubacterium rectale and Agathobacter spp. through phylogenomic analysis.</title>
        <authorList>
            <person name="Sheridan P.O."/>
            <person name="Walker A.W."/>
            <person name="Duncan S.H."/>
            <person name="Scott K.P."/>
            <person name="Toole P.W.O."/>
            <person name="Luis P."/>
            <person name="Flint H.J."/>
        </authorList>
    </citation>
    <scope>NUCLEOTIDE SEQUENCE [LARGE SCALE GENOMIC DNA]</scope>
    <source>
        <strain evidence="8 9">JK623</strain>
    </source>
</reference>
<dbReference type="PANTHER" id="PTHR35795:SF1">
    <property type="entry name" value="BIS(5'-NUCLEOSYL)-TETRAPHOSPHATASE, SYMMETRICAL"/>
    <property type="match status" value="1"/>
</dbReference>
<evidence type="ECO:0000256" key="5">
    <source>
        <dbReference type="ARBA" id="ARBA00023004"/>
    </source>
</evidence>
<dbReference type="CDD" id="cd00077">
    <property type="entry name" value="HDc"/>
    <property type="match status" value="1"/>
</dbReference>
<dbReference type="GO" id="GO:0008803">
    <property type="term" value="F:bis(5'-nucleosyl)-tetraphosphatase (symmetrical) activity"/>
    <property type="evidence" value="ECO:0007669"/>
    <property type="project" value="UniProtKB-EC"/>
</dbReference>
<dbReference type="AlphaFoldDB" id="A0A2G3E4T4"/>
<dbReference type="GO" id="GO:0046872">
    <property type="term" value="F:metal ion binding"/>
    <property type="evidence" value="ECO:0007669"/>
    <property type="project" value="UniProtKB-KW"/>
</dbReference>
<dbReference type="NCBIfam" id="TIGR00277">
    <property type="entry name" value="HDIG"/>
    <property type="match status" value="1"/>
</dbReference>
<keyword evidence="5" id="KW-0408">Iron</keyword>
<dbReference type="NCBIfam" id="TIGR00488">
    <property type="entry name" value="bis(5'-nucleosyl)-tetraphosphatase (symmetrical) YqeK"/>
    <property type="match status" value="1"/>
</dbReference>
<protein>
    <recommendedName>
        <fullName evidence="1">bis(5'-nucleosyl)-tetraphosphatase (symmetrical)</fullName>
        <ecNumber evidence="1">3.6.1.41</ecNumber>
    </recommendedName>
</protein>
<dbReference type="Gene3D" id="1.10.3210.10">
    <property type="entry name" value="Hypothetical protein af1432"/>
    <property type="match status" value="1"/>
</dbReference>